<dbReference type="Gene3D" id="3.40.50.1460">
    <property type="match status" value="1"/>
</dbReference>
<sequence>MTRFYQNFQNNQDLKMWRKLLLVCMIGALQMREADAQPMPRGASDATSQAAGNSLFAFPADAADRKVALVIGNASYPAGALPNAARDAQSVAGLLRAQGFDVVLRTDATAPQMRDALAEFGRRLQPGGTALFYFAGHGLQAGGTTLLASAGADPRAPASLMTASIDLSNVLDTLAAPRKNALNLVVLDACLTQPFQATRLATPLPPQTLIAYATTQGAQAADGTRHGIFTGAWLREMHRAPDAFVDSMFAHVARQVAEETHGAQRPWRLSSLTEPVRLFASRHASEHIEDEPNAVVALNSRGILPKDSNEQYELTFWESIKDSNYASDYEAYLKAYPNGRFATLAKARIDRIKASGQTAPPAATHAAPPATPSRPAAAAAPAPQPAPAPAPTPAPKAAATPAPAPAPAPTPATARAATGGESKDCAACPVMISLPAGSFTMGSNFDPSEKPPHHVTISAPFAIGKYEVTVEQWNACADVNGCPKLSPENNSVKNAPARDLSWDDAQAYVKWLSKVTGKAYRLPTEAEWEYADRAGTTTKYWWGDQMRKGMANCKDCGDPYHKEAPEPVGTFAANPNGLYDMNGSVWEWVSDCWHNSYQGAPNDGHAWDSPTCNTRVIRGGSWREGNDYMLSSTRFKYSQSVRQSQDGFRVVKELK</sequence>
<dbReference type="AlphaFoldDB" id="A0A2I8EUI0"/>
<protein>
    <submittedName>
        <fullName evidence="3">CHAT domain-containing protein</fullName>
    </submittedName>
</protein>
<dbReference type="InterPro" id="IPR051043">
    <property type="entry name" value="Sulfatase_Mod_Factor_Kinase"/>
</dbReference>
<dbReference type="SUPFAM" id="SSF52129">
    <property type="entry name" value="Caspase-like"/>
    <property type="match status" value="1"/>
</dbReference>
<dbReference type="PROSITE" id="PS50208">
    <property type="entry name" value="CASPASE_P20"/>
    <property type="match status" value="1"/>
</dbReference>
<evidence type="ECO:0000259" key="2">
    <source>
        <dbReference type="PROSITE" id="PS50208"/>
    </source>
</evidence>
<feature type="domain" description="Caspase family p20" evidence="2">
    <location>
        <begin position="64"/>
        <end position="142"/>
    </location>
</feature>
<dbReference type="InterPro" id="IPR005532">
    <property type="entry name" value="SUMF_dom"/>
</dbReference>
<name>A0A2I8EUI0_9BURK</name>
<dbReference type="InterPro" id="IPR001309">
    <property type="entry name" value="Pept_C14_p20"/>
</dbReference>
<evidence type="ECO:0000313" key="3">
    <source>
        <dbReference type="EMBL" id="AUT63293.1"/>
    </source>
</evidence>
<organism evidence="3 4">
    <name type="scientific">Paraburkholderia terrae</name>
    <dbReference type="NCBI Taxonomy" id="311230"/>
    <lineage>
        <taxon>Bacteria</taxon>
        <taxon>Pseudomonadati</taxon>
        <taxon>Pseudomonadota</taxon>
        <taxon>Betaproteobacteria</taxon>
        <taxon>Burkholderiales</taxon>
        <taxon>Burkholderiaceae</taxon>
        <taxon>Paraburkholderia</taxon>
    </lineage>
</organism>
<dbReference type="GO" id="GO:0120147">
    <property type="term" value="F:formylglycine-generating oxidase activity"/>
    <property type="evidence" value="ECO:0007669"/>
    <property type="project" value="TreeGrafter"/>
</dbReference>
<dbReference type="Pfam" id="PF00656">
    <property type="entry name" value="Peptidase_C14"/>
    <property type="match status" value="1"/>
</dbReference>
<feature type="compositionally biased region" description="Pro residues" evidence="1">
    <location>
        <begin position="382"/>
        <end position="394"/>
    </location>
</feature>
<evidence type="ECO:0000256" key="1">
    <source>
        <dbReference type="SAM" id="MobiDB-lite"/>
    </source>
</evidence>
<dbReference type="PANTHER" id="PTHR23150">
    <property type="entry name" value="SULFATASE MODIFYING FACTOR 1, 2"/>
    <property type="match status" value="1"/>
</dbReference>
<dbReference type="InterPro" id="IPR011600">
    <property type="entry name" value="Pept_C14_caspase"/>
</dbReference>
<feature type="region of interest" description="Disordered" evidence="1">
    <location>
        <begin position="356"/>
        <end position="418"/>
    </location>
</feature>
<gene>
    <name evidence="3" type="ORF">C2L65_27540</name>
</gene>
<dbReference type="RefSeq" id="WP_042315239.1">
    <property type="nucleotide sequence ID" value="NZ_CP026112.1"/>
</dbReference>
<reference evidence="3 4" key="1">
    <citation type="submission" date="2018-01" db="EMBL/GenBank/DDBJ databases">
        <title>Species boundaries and ecological features among Paraburkholderia terrae DSMZ17804T, P. hospita DSMZ17164T and P. caribensis DSMZ13236T.</title>
        <authorList>
            <person name="Pratama A.A."/>
        </authorList>
    </citation>
    <scope>NUCLEOTIDE SEQUENCE [LARGE SCALE GENOMIC DNA]</scope>
    <source>
        <strain evidence="3 4">DSM 17804</strain>
    </source>
</reference>
<proteinExistence type="predicted"/>
<dbReference type="OrthoDB" id="9768004at2"/>
<dbReference type="GO" id="GO:0006508">
    <property type="term" value="P:proteolysis"/>
    <property type="evidence" value="ECO:0007669"/>
    <property type="project" value="InterPro"/>
</dbReference>
<dbReference type="InterPro" id="IPR016187">
    <property type="entry name" value="CTDL_fold"/>
</dbReference>
<dbReference type="Gene3D" id="3.90.1580.10">
    <property type="entry name" value="paralog of FGE (formylglycine-generating enzyme)"/>
    <property type="match status" value="1"/>
</dbReference>
<dbReference type="Pfam" id="PF03781">
    <property type="entry name" value="FGE-sulfatase"/>
    <property type="match status" value="1"/>
</dbReference>
<dbReference type="PANTHER" id="PTHR23150:SF35">
    <property type="entry name" value="BLL6746 PROTEIN"/>
    <property type="match status" value="1"/>
</dbReference>
<dbReference type="KEGG" id="pter:C2L65_27540"/>
<dbReference type="GO" id="GO:0004197">
    <property type="term" value="F:cysteine-type endopeptidase activity"/>
    <property type="evidence" value="ECO:0007669"/>
    <property type="project" value="InterPro"/>
</dbReference>
<accession>A0A2I8EUI0</accession>
<dbReference type="InterPro" id="IPR042095">
    <property type="entry name" value="SUMF_sf"/>
</dbReference>
<dbReference type="Proteomes" id="UP000243502">
    <property type="component" value="Chromosome 2"/>
</dbReference>
<evidence type="ECO:0000313" key="4">
    <source>
        <dbReference type="Proteomes" id="UP000243502"/>
    </source>
</evidence>
<dbReference type="SUPFAM" id="SSF56436">
    <property type="entry name" value="C-type lectin-like"/>
    <property type="match status" value="1"/>
</dbReference>
<dbReference type="InterPro" id="IPR029030">
    <property type="entry name" value="Caspase-like_dom_sf"/>
</dbReference>
<dbReference type="EMBL" id="CP026112">
    <property type="protein sequence ID" value="AUT63293.1"/>
    <property type="molecule type" value="Genomic_DNA"/>
</dbReference>
<feature type="compositionally biased region" description="Low complexity" evidence="1">
    <location>
        <begin position="358"/>
        <end position="381"/>
    </location>
</feature>